<accession>A0A443HK41</accession>
<keyword evidence="1" id="KW-1133">Transmembrane helix</keyword>
<evidence type="ECO:0000313" key="2">
    <source>
        <dbReference type="EMBL" id="RWQ92213.1"/>
    </source>
</evidence>
<gene>
    <name evidence="2" type="ORF">C8Q69DRAFT_106741</name>
</gene>
<protein>
    <submittedName>
        <fullName evidence="2">Uncharacterized protein</fullName>
    </submittedName>
</protein>
<dbReference type="RefSeq" id="XP_028481858.1">
    <property type="nucleotide sequence ID" value="XM_028625069.1"/>
</dbReference>
<name>A0A443HK41_BYSSP</name>
<sequence length="174" mass="19495">MIDRETRLCCFGRGEVCWLNAEVQGIRKRMVRQGGAGHGSTSCHCRPMSSRFETWTSWSSGAMFGSQCRAAMCQTEHQHAWCTVYICGRMWTAGWTTLHGTMGFSGVISLLLLQVYGVVCALPTLSVAGIIYVHYSHLHRLKYFGVMPKKVSNKPPSIEKIVPSPSKKKIYPYT</sequence>
<keyword evidence="3" id="KW-1185">Reference proteome</keyword>
<keyword evidence="1" id="KW-0812">Transmembrane</keyword>
<proteinExistence type="predicted"/>
<comment type="caution">
    <text evidence="2">The sequence shown here is derived from an EMBL/GenBank/DDBJ whole genome shotgun (WGS) entry which is preliminary data.</text>
</comment>
<evidence type="ECO:0000256" key="1">
    <source>
        <dbReference type="SAM" id="Phobius"/>
    </source>
</evidence>
<dbReference type="Proteomes" id="UP000283841">
    <property type="component" value="Unassembled WGS sequence"/>
</dbReference>
<evidence type="ECO:0000313" key="3">
    <source>
        <dbReference type="Proteomes" id="UP000283841"/>
    </source>
</evidence>
<keyword evidence="1" id="KW-0472">Membrane</keyword>
<feature type="transmembrane region" description="Helical" evidence="1">
    <location>
        <begin position="107"/>
        <end position="133"/>
    </location>
</feature>
<organism evidence="2 3">
    <name type="scientific">Byssochlamys spectabilis</name>
    <name type="common">Paecilomyces variotii</name>
    <dbReference type="NCBI Taxonomy" id="264951"/>
    <lineage>
        <taxon>Eukaryota</taxon>
        <taxon>Fungi</taxon>
        <taxon>Dikarya</taxon>
        <taxon>Ascomycota</taxon>
        <taxon>Pezizomycotina</taxon>
        <taxon>Eurotiomycetes</taxon>
        <taxon>Eurotiomycetidae</taxon>
        <taxon>Eurotiales</taxon>
        <taxon>Thermoascaceae</taxon>
        <taxon>Paecilomyces</taxon>
    </lineage>
</organism>
<dbReference type="VEuPathDB" id="FungiDB:C8Q69DRAFT_106741"/>
<dbReference type="GeneID" id="39594346"/>
<reference evidence="2 3" key="1">
    <citation type="journal article" date="2018" name="Front. Microbiol.">
        <title>Genomic and genetic insights into a cosmopolitan fungus, Paecilomyces variotii (Eurotiales).</title>
        <authorList>
            <person name="Urquhart A.S."/>
            <person name="Mondo S.J."/>
            <person name="Makela M.R."/>
            <person name="Hane J.K."/>
            <person name="Wiebenga A."/>
            <person name="He G."/>
            <person name="Mihaltcheva S."/>
            <person name="Pangilinan J."/>
            <person name="Lipzen A."/>
            <person name="Barry K."/>
            <person name="de Vries R.P."/>
            <person name="Grigoriev I.V."/>
            <person name="Idnurm A."/>
        </authorList>
    </citation>
    <scope>NUCLEOTIDE SEQUENCE [LARGE SCALE GENOMIC DNA]</scope>
    <source>
        <strain evidence="2 3">CBS 101075</strain>
    </source>
</reference>
<dbReference type="EMBL" id="RCNU01000014">
    <property type="protein sequence ID" value="RWQ92213.1"/>
    <property type="molecule type" value="Genomic_DNA"/>
</dbReference>
<dbReference type="AlphaFoldDB" id="A0A443HK41"/>